<dbReference type="Gene3D" id="3.30.160.60">
    <property type="entry name" value="Classic Zinc Finger"/>
    <property type="match status" value="1"/>
</dbReference>
<dbReference type="PROSITE" id="PS50119">
    <property type="entry name" value="ZF_BBOX"/>
    <property type="match status" value="1"/>
</dbReference>
<dbReference type="InterPro" id="IPR000315">
    <property type="entry name" value="Znf_B-box"/>
</dbReference>
<accession>A0A8T3D3U8</accession>
<evidence type="ECO:0000256" key="1">
    <source>
        <dbReference type="ARBA" id="ARBA00022723"/>
    </source>
</evidence>
<dbReference type="InterPro" id="IPR043136">
    <property type="entry name" value="B30.2/SPRY_sf"/>
</dbReference>
<dbReference type="PANTHER" id="PTHR25465:SF5">
    <property type="entry name" value="E3 UBIQUITIN_ISG15 LIGASE TRIM25-RELATED"/>
    <property type="match status" value="1"/>
</dbReference>
<dbReference type="CDD" id="cd19769">
    <property type="entry name" value="Bbox2_TRIM16-like"/>
    <property type="match status" value="1"/>
</dbReference>
<feature type="domain" description="B box-type" evidence="7">
    <location>
        <begin position="19"/>
        <end position="59"/>
    </location>
</feature>
<dbReference type="OrthoDB" id="6105938at2759"/>
<keyword evidence="2 4" id="KW-0863">Zinc-finger</keyword>
<proteinExistence type="predicted"/>
<evidence type="ECO:0000259" key="7">
    <source>
        <dbReference type="PROSITE" id="PS50119"/>
    </source>
</evidence>
<evidence type="ECO:0000313" key="8">
    <source>
        <dbReference type="EMBL" id="KAI1890722.1"/>
    </source>
</evidence>
<reference evidence="8" key="1">
    <citation type="submission" date="2021-01" db="EMBL/GenBank/DDBJ databases">
        <authorList>
            <person name="Zahm M."/>
            <person name="Roques C."/>
            <person name="Cabau C."/>
            <person name="Klopp C."/>
            <person name="Donnadieu C."/>
            <person name="Jouanno E."/>
            <person name="Lampietro C."/>
            <person name="Louis A."/>
            <person name="Herpin A."/>
            <person name="Echchiki A."/>
            <person name="Berthelot C."/>
            <person name="Parey E."/>
            <person name="Roest-Crollius H."/>
            <person name="Braasch I."/>
            <person name="Postlethwait J."/>
            <person name="Bobe J."/>
            <person name="Montfort J."/>
            <person name="Bouchez O."/>
            <person name="Begum T."/>
            <person name="Mejri S."/>
            <person name="Adams A."/>
            <person name="Chen W.-J."/>
            <person name="Guiguen Y."/>
        </authorList>
    </citation>
    <scope>NUCLEOTIDE SEQUENCE</scope>
    <source>
        <tissue evidence="8">Blood</tissue>
    </source>
</reference>
<organism evidence="8 9">
    <name type="scientific">Albula goreensis</name>
    <dbReference type="NCBI Taxonomy" id="1534307"/>
    <lineage>
        <taxon>Eukaryota</taxon>
        <taxon>Metazoa</taxon>
        <taxon>Chordata</taxon>
        <taxon>Craniata</taxon>
        <taxon>Vertebrata</taxon>
        <taxon>Euteleostomi</taxon>
        <taxon>Actinopterygii</taxon>
        <taxon>Neopterygii</taxon>
        <taxon>Teleostei</taxon>
        <taxon>Albuliformes</taxon>
        <taxon>Albulidae</taxon>
        <taxon>Albula</taxon>
    </lineage>
</organism>
<evidence type="ECO:0000256" key="2">
    <source>
        <dbReference type="ARBA" id="ARBA00022771"/>
    </source>
</evidence>
<dbReference type="EMBL" id="JAERUA010000014">
    <property type="protein sequence ID" value="KAI1890722.1"/>
    <property type="molecule type" value="Genomic_DNA"/>
</dbReference>
<evidence type="ECO:0000256" key="5">
    <source>
        <dbReference type="SAM" id="Coils"/>
    </source>
</evidence>
<dbReference type="Gene3D" id="2.60.120.920">
    <property type="match status" value="1"/>
</dbReference>
<feature type="coiled-coil region" evidence="5">
    <location>
        <begin position="139"/>
        <end position="166"/>
    </location>
</feature>
<keyword evidence="3" id="KW-0862">Zinc</keyword>
<dbReference type="GO" id="GO:0008270">
    <property type="term" value="F:zinc ion binding"/>
    <property type="evidence" value="ECO:0007669"/>
    <property type="project" value="UniProtKB-KW"/>
</dbReference>
<dbReference type="PANTHER" id="PTHR25465">
    <property type="entry name" value="B-BOX DOMAIN CONTAINING"/>
    <property type="match status" value="1"/>
</dbReference>
<dbReference type="Pfam" id="PF25600">
    <property type="entry name" value="TRIM_CC"/>
    <property type="match status" value="1"/>
</dbReference>
<dbReference type="AlphaFoldDB" id="A0A8T3D3U8"/>
<keyword evidence="5" id="KW-0175">Coiled coil</keyword>
<dbReference type="Proteomes" id="UP000829720">
    <property type="component" value="Unassembled WGS sequence"/>
</dbReference>
<evidence type="ECO:0000256" key="4">
    <source>
        <dbReference type="PROSITE-ProRule" id="PRU00024"/>
    </source>
</evidence>
<dbReference type="InterPro" id="IPR058030">
    <property type="entry name" value="TRIM8/14/16/25/29/45/65_CC"/>
</dbReference>
<dbReference type="Pfam" id="PF00643">
    <property type="entry name" value="zf-B_box"/>
    <property type="match status" value="1"/>
</dbReference>
<dbReference type="SMART" id="SM00336">
    <property type="entry name" value="BBOX"/>
    <property type="match status" value="1"/>
</dbReference>
<feature type="region of interest" description="Disordered" evidence="6">
    <location>
        <begin position="276"/>
        <end position="296"/>
    </location>
</feature>
<protein>
    <recommendedName>
        <fullName evidence="7">B box-type domain-containing protein</fullName>
    </recommendedName>
</protein>
<dbReference type="InterPro" id="IPR051051">
    <property type="entry name" value="E3_ubiq-ligase_TRIM/RNF"/>
</dbReference>
<evidence type="ECO:0000256" key="3">
    <source>
        <dbReference type="ARBA" id="ARBA00022833"/>
    </source>
</evidence>
<keyword evidence="9" id="KW-1185">Reference proteome</keyword>
<gene>
    <name evidence="8" type="ORF">AGOR_G00156560</name>
</gene>
<evidence type="ECO:0000256" key="6">
    <source>
        <dbReference type="SAM" id="MobiDB-lite"/>
    </source>
</evidence>
<comment type="caution">
    <text evidence="8">The sequence shown here is derived from an EMBL/GenBank/DDBJ whole genome shotgun (WGS) entry which is preliminary data.</text>
</comment>
<evidence type="ECO:0000313" key="9">
    <source>
        <dbReference type="Proteomes" id="UP000829720"/>
    </source>
</evidence>
<dbReference type="SUPFAM" id="SSF57845">
    <property type="entry name" value="B-box zinc-binding domain"/>
    <property type="match status" value="1"/>
</dbReference>
<sequence length="329" mass="37448">MTESSIPMDRHKLCCSVLQQEMVCLRHKEPMKVYCRTDQQCICLLCLVDEHKGHDTVSAVTQRAEIQKSLGTAQANSRKTIQDRVKKLHDVRQAVESLKRTAKEAVEENERIFTDFIQSFERRCLEVKELIQDQGKAALGHAEGLQKRLEQEISDLRRRDAEIEQISNTENDSHFLQCWKILSTTSDLRGVSYEIPPLSFEPVSRAISELRDELEMICQRRFGRISETVSKLDEAAATPSKKHKARAEASPYAQELKDWQTGRGLGPPMSKVQIVASSALPPPPPPQFEPEQEPRTRAEFLRYACGLTLDPNTAHKNLHLSPGDRQLRL</sequence>
<name>A0A8T3D3U8_9TELE</name>
<keyword evidence="1" id="KW-0479">Metal-binding</keyword>